<reference evidence="3 4" key="1">
    <citation type="journal article" date="2009" name="Stand. Genomic Sci.">
        <title>Complete genome sequence of Thermanaerovibrio acidaminovorans type strain (Su883).</title>
        <authorList>
            <person name="Chovatia M."/>
            <person name="Sikorski J."/>
            <person name="Schroder M."/>
            <person name="Lapidus A."/>
            <person name="Nolan M."/>
            <person name="Tice H."/>
            <person name="Glavina Del Rio T."/>
            <person name="Copeland A."/>
            <person name="Cheng J.F."/>
            <person name="Lucas S."/>
            <person name="Chen F."/>
            <person name="Bruce D."/>
            <person name="Goodwin L."/>
            <person name="Pitluck S."/>
            <person name="Ivanova N."/>
            <person name="Mavromatis K."/>
            <person name="Ovchinnikova G."/>
            <person name="Pati A."/>
            <person name="Chen A."/>
            <person name="Palaniappan K."/>
            <person name="Land M."/>
            <person name="Hauser L."/>
            <person name="Chang Y.J."/>
            <person name="Jeffries C.D."/>
            <person name="Chain P."/>
            <person name="Saunders E."/>
            <person name="Detter J.C."/>
            <person name="Brettin T."/>
            <person name="Rohde M."/>
            <person name="Goker M."/>
            <person name="Spring S."/>
            <person name="Bristow J."/>
            <person name="Markowitz V."/>
            <person name="Hugenholtz P."/>
            <person name="Kyrpides N.C."/>
            <person name="Klenk H.P."/>
            <person name="Eisen J.A."/>
        </authorList>
    </citation>
    <scope>NUCLEOTIDE SEQUENCE [LARGE SCALE GENOMIC DNA]</scope>
    <source>
        <strain evidence="4">ATCC 49978 / DSM 6589 / Su883</strain>
    </source>
</reference>
<dbReference type="SUPFAM" id="SSF101307">
    <property type="entry name" value="YutG-like"/>
    <property type="match status" value="1"/>
</dbReference>
<feature type="transmembrane region" description="Helical" evidence="1">
    <location>
        <begin position="32"/>
        <end position="59"/>
    </location>
</feature>
<dbReference type="EnsemblBacteria" id="ACZ19875">
    <property type="protein sequence ID" value="ACZ19875"/>
    <property type="gene ID" value="Taci_1661"/>
</dbReference>
<sequence length="161" mass="17551">MRDREAFMTWYGMVATFFGFGNSRWAPGTVGAVGAFVLVLLMGGVPTWALVGVISLGTAAAHRYSRRVRVEDPPEVVVDEVAGYWVAQYGLPMEMALGTLLLFRIVDILKPFPIRRFEALPGGVGIMADDLVGGIMVNLIVRLAQFMLFKGGLAALYAFFS</sequence>
<evidence type="ECO:0000259" key="2">
    <source>
        <dbReference type="Pfam" id="PF04608"/>
    </source>
</evidence>
<dbReference type="eggNOG" id="COG1267">
    <property type="taxonomic scope" value="Bacteria"/>
</dbReference>
<dbReference type="HOGENOM" id="CLU_103734_0_1_0"/>
<name>D1B784_THEAS</name>
<dbReference type="InterPro" id="IPR036681">
    <property type="entry name" value="PgpA-like_sf"/>
</dbReference>
<dbReference type="Proteomes" id="UP000002030">
    <property type="component" value="Chromosome"/>
</dbReference>
<dbReference type="AlphaFoldDB" id="D1B784"/>
<protein>
    <submittedName>
        <fullName evidence="3">Phosphatidylglycerophosphatase A</fullName>
    </submittedName>
</protein>
<dbReference type="PANTHER" id="PTHR36305">
    <property type="entry name" value="PHOSPHATIDYLGLYCEROPHOSPHATASE A"/>
    <property type="match status" value="1"/>
</dbReference>
<dbReference type="STRING" id="525903.Taci_1661"/>
<gene>
    <name evidence="3" type="ordered locus">Taci_1661</name>
</gene>
<keyword evidence="4" id="KW-1185">Reference proteome</keyword>
<feature type="domain" description="YutG/PgpA" evidence="2">
    <location>
        <begin position="14"/>
        <end position="144"/>
    </location>
</feature>
<evidence type="ECO:0000256" key="1">
    <source>
        <dbReference type="SAM" id="Phobius"/>
    </source>
</evidence>
<dbReference type="KEGG" id="tai:Taci_1661"/>
<evidence type="ECO:0000313" key="3">
    <source>
        <dbReference type="EMBL" id="ACZ19875.1"/>
    </source>
</evidence>
<keyword evidence="1" id="KW-1133">Transmembrane helix</keyword>
<dbReference type="GO" id="GO:0006629">
    <property type="term" value="P:lipid metabolic process"/>
    <property type="evidence" value="ECO:0007669"/>
    <property type="project" value="InterPro"/>
</dbReference>
<organism evidence="3 4">
    <name type="scientific">Thermanaerovibrio acidaminovorans (strain ATCC 49978 / DSM 6589 / Su883)</name>
    <name type="common">Selenomonas acidaminovorans</name>
    <dbReference type="NCBI Taxonomy" id="525903"/>
    <lineage>
        <taxon>Bacteria</taxon>
        <taxon>Thermotogati</taxon>
        <taxon>Synergistota</taxon>
        <taxon>Synergistia</taxon>
        <taxon>Synergistales</taxon>
        <taxon>Synergistaceae</taxon>
        <taxon>Thermanaerovibrio</taxon>
    </lineage>
</organism>
<keyword evidence="1" id="KW-0812">Transmembrane</keyword>
<feature type="transmembrane region" description="Helical" evidence="1">
    <location>
        <begin position="139"/>
        <end position="160"/>
    </location>
</feature>
<dbReference type="EMBL" id="CP001818">
    <property type="protein sequence ID" value="ACZ19875.1"/>
    <property type="molecule type" value="Genomic_DNA"/>
</dbReference>
<dbReference type="InterPro" id="IPR026037">
    <property type="entry name" value="PgpA"/>
</dbReference>
<dbReference type="OrthoDB" id="9804091at2"/>
<evidence type="ECO:0000313" key="4">
    <source>
        <dbReference type="Proteomes" id="UP000002030"/>
    </source>
</evidence>
<dbReference type="Pfam" id="PF04608">
    <property type="entry name" value="PgpA"/>
    <property type="match status" value="1"/>
</dbReference>
<dbReference type="InterPro" id="IPR007686">
    <property type="entry name" value="YutG/PgpA"/>
</dbReference>
<dbReference type="PATRIC" id="fig|525903.6.peg.1651"/>
<dbReference type="GO" id="GO:0008962">
    <property type="term" value="F:phosphatidylglycerophosphatase activity"/>
    <property type="evidence" value="ECO:0007669"/>
    <property type="project" value="InterPro"/>
</dbReference>
<accession>D1B784</accession>
<dbReference type="PIRSF" id="PIRSF006162">
    <property type="entry name" value="PgpA"/>
    <property type="match status" value="1"/>
</dbReference>
<keyword evidence="1" id="KW-0472">Membrane</keyword>
<dbReference type="CDD" id="cd06971">
    <property type="entry name" value="PgpA"/>
    <property type="match status" value="1"/>
</dbReference>
<dbReference type="PANTHER" id="PTHR36305:SF1">
    <property type="entry name" value="PHOSPHATIDYLGLYCEROPHOSPHATASE A"/>
    <property type="match status" value="1"/>
</dbReference>
<feature type="transmembrane region" description="Helical" evidence="1">
    <location>
        <begin position="7"/>
        <end position="26"/>
    </location>
</feature>
<proteinExistence type="predicted"/>